<reference evidence="1" key="1">
    <citation type="submission" date="2022-08" db="EMBL/GenBank/DDBJ databases">
        <title>A Global Phylogenomic Analysis of the Shiitake Genus Lentinula.</title>
        <authorList>
            <consortium name="DOE Joint Genome Institute"/>
            <person name="Sierra-Patev S."/>
            <person name="Min B."/>
            <person name="Naranjo-Ortiz M."/>
            <person name="Looney B."/>
            <person name="Konkel Z."/>
            <person name="Slot J.C."/>
            <person name="Sakamoto Y."/>
            <person name="Steenwyk J.L."/>
            <person name="Rokas A."/>
            <person name="Carro J."/>
            <person name="Camarero S."/>
            <person name="Ferreira P."/>
            <person name="Molpeceres G."/>
            <person name="Ruiz-Duenas F.J."/>
            <person name="Serrano A."/>
            <person name="Henrissat B."/>
            <person name="Drula E."/>
            <person name="Hughes K.W."/>
            <person name="Mata J.L."/>
            <person name="Ishikawa N.K."/>
            <person name="Vargas-Isla R."/>
            <person name="Ushijima S."/>
            <person name="Smith C.A."/>
            <person name="Ahrendt S."/>
            <person name="Andreopoulos W."/>
            <person name="He G."/>
            <person name="Labutti K."/>
            <person name="Lipzen A."/>
            <person name="Ng V."/>
            <person name="Riley R."/>
            <person name="Sandor L."/>
            <person name="Barry K."/>
            <person name="Martinez A.T."/>
            <person name="Xiao Y."/>
            <person name="Gibbons J.G."/>
            <person name="Terashima K."/>
            <person name="Grigoriev I.V."/>
            <person name="Hibbett D.S."/>
        </authorList>
    </citation>
    <scope>NUCLEOTIDE SEQUENCE</scope>
    <source>
        <strain evidence="1">RHP3577 ss4</strain>
    </source>
</reference>
<dbReference type="Proteomes" id="UP001150217">
    <property type="component" value="Unassembled WGS sequence"/>
</dbReference>
<name>A0ABQ8VFF9_9AGAR</name>
<accession>A0ABQ8VFF9</accession>
<proteinExistence type="predicted"/>
<evidence type="ECO:0000313" key="1">
    <source>
        <dbReference type="EMBL" id="KAJ4492375.1"/>
    </source>
</evidence>
<comment type="caution">
    <text evidence="1">The sequence shown here is derived from an EMBL/GenBank/DDBJ whole genome shotgun (WGS) entry which is preliminary data.</text>
</comment>
<gene>
    <name evidence="1" type="ORF">C8R41DRAFT_919930</name>
</gene>
<sequence length="172" mass="19399">MSLEVRVVSVDTGRLRLLEEQALLKRKEVVQLRGVVQRLRSRYELELNMDRSKTDFHDATALVHRLRTEILTSLGRDTVDDQCLKVITTNEAEYFWSFVDGVLSTSERKDVASSSASPSDPPEADISASELTVLLIEQSLKLDELAGNLHTGVAERHLRNQCKQLCHLARSL</sequence>
<dbReference type="EMBL" id="JANVFT010000038">
    <property type="protein sequence ID" value="KAJ4492375.1"/>
    <property type="molecule type" value="Genomic_DNA"/>
</dbReference>
<organism evidence="1 2">
    <name type="scientific">Lentinula lateritia</name>
    <dbReference type="NCBI Taxonomy" id="40482"/>
    <lineage>
        <taxon>Eukaryota</taxon>
        <taxon>Fungi</taxon>
        <taxon>Dikarya</taxon>
        <taxon>Basidiomycota</taxon>
        <taxon>Agaricomycotina</taxon>
        <taxon>Agaricomycetes</taxon>
        <taxon>Agaricomycetidae</taxon>
        <taxon>Agaricales</taxon>
        <taxon>Marasmiineae</taxon>
        <taxon>Omphalotaceae</taxon>
        <taxon>Lentinula</taxon>
    </lineage>
</organism>
<keyword evidence="2" id="KW-1185">Reference proteome</keyword>
<protein>
    <submittedName>
        <fullName evidence="1">Uncharacterized protein</fullName>
    </submittedName>
</protein>
<evidence type="ECO:0000313" key="2">
    <source>
        <dbReference type="Proteomes" id="UP001150217"/>
    </source>
</evidence>